<dbReference type="AlphaFoldDB" id="A0A345E2X7"/>
<protein>
    <submittedName>
        <fullName evidence="1">Uncharacterized protein</fullName>
    </submittedName>
</protein>
<dbReference type="RefSeq" id="WP_114585687.1">
    <property type="nucleotide sequence ID" value="NZ_CP031150.1"/>
</dbReference>
<proteinExistence type="predicted"/>
<dbReference type="Proteomes" id="UP000253273">
    <property type="component" value="Chromosome"/>
</dbReference>
<organism evidence="1 2">
    <name type="scientific">Haloplanus rubicundus</name>
    <dbReference type="NCBI Taxonomy" id="1547898"/>
    <lineage>
        <taxon>Archaea</taxon>
        <taxon>Methanobacteriati</taxon>
        <taxon>Methanobacteriota</taxon>
        <taxon>Stenosarchaea group</taxon>
        <taxon>Halobacteria</taxon>
        <taxon>Halobacteriales</taxon>
        <taxon>Haloferacaceae</taxon>
        <taxon>Haloplanus</taxon>
    </lineage>
</organism>
<gene>
    <name evidence="1" type="ORF">DU500_08995</name>
</gene>
<dbReference type="KEGG" id="haj:DU500_08995"/>
<name>A0A345E2X7_9EURY</name>
<reference evidence="1 2" key="1">
    <citation type="submission" date="2018-07" db="EMBL/GenBank/DDBJ databases">
        <title>Genome sequences of Haloplanus sp. CBA1113.</title>
        <authorList>
            <person name="Kim Y.B."/>
            <person name="Roh S.W."/>
        </authorList>
    </citation>
    <scope>NUCLEOTIDE SEQUENCE [LARGE SCALE GENOMIC DNA]</scope>
    <source>
        <strain evidence="1 2">CBA1113</strain>
    </source>
</reference>
<sequence length="62" mass="7172">MSKGPFKRIENGVIWFVESEDADLQGKHEGPIELYPDWVRLVGTGGIPTWVPRERVEQVHER</sequence>
<evidence type="ECO:0000313" key="2">
    <source>
        <dbReference type="Proteomes" id="UP000253273"/>
    </source>
</evidence>
<evidence type="ECO:0000313" key="1">
    <source>
        <dbReference type="EMBL" id="AXG06549.1"/>
    </source>
</evidence>
<dbReference type="EMBL" id="CP031150">
    <property type="protein sequence ID" value="AXG06549.1"/>
    <property type="molecule type" value="Genomic_DNA"/>
</dbReference>
<dbReference type="GeneID" id="37283518"/>
<accession>A0A345E2X7</accession>
<keyword evidence="2" id="KW-1185">Reference proteome</keyword>
<dbReference type="OrthoDB" id="303756at2157"/>